<dbReference type="Pfam" id="PF00145">
    <property type="entry name" value="DNA_methylase"/>
    <property type="match status" value="1"/>
</dbReference>
<dbReference type="EMBL" id="AQFT01000124">
    <property type="protein sequence ID" value="EMZ22007.1"/>
    <property type="molecule type" value="Genomic_DNA"/>
</dbReference>
<dbReference type="InterPro" id="IPR001525">
    <property type="entry name" value="C5_MeTfrase"/>
</dbReference>
<keyword evidence="3" id="KW-0680">Restriction system</keyword>
<reference evidence="4 5" key="1">
    <citation type="journal article" date="2014" name="Genome Announc.">
        <title>Draft genome sequences of the altered schaedler flora, a defined bacterial community from gnotobiotic mice.</title>
        <authorList>
            <person name="Wannemuehler M.J."/>
            <person name="Overstreet A.M."/>
            <person name="Ward D.V."/>
            <person name="Phillips G.J."/>
        </authorList>
    </citation>
    <scope>NUCLEOTIDE SEQUENCE [LARGE SCALE GENOMIC DNA]</scope>
    <source>
        <strain evidence="4 5">ASF492</strain>
    </source>
</reference>
<evidence type="ECO:0000313" key="5">
    <source>
        <dbReference type="Proteomes" id="UP000012589"/>
    </source>
</evidence>
<comment type="caution">
    <text evidence="4">The sequence shown here is derived from an EMBL/GenBank/DDBJ whole genome shotgun (WGS) entry which is preliminary data.</text>
</comment>
<dbReference type="InterPro" id="IPR029063">
    <property type="entry name" value="SAM-dependent_MTases_sf"/>
</dbReference>
<organism evidence="4 5">
    <name type="scientific">Eubacterium plexicaudatum ASF492</name>
    <dbReference type="NCBI Taxonomy" id="1235802"/>
    <lineage>
        <taxon>Bacteria</taxon>
        <taxon>Bacillati</taxon>
        <taxon>Bacillota</taxon>
        <taxon>Clostridia</taxon>
        <taxon>Eubacteriales</taxon>
        <taxon>Eubacteriaceae</taxon>
        <taxon>Eubacterium</taxon>
    </lineage>
</organism>
<name>N1ZYB6_9FIRM</name>
<dbReference type="HOGENOM" id="CLU_2553194_0_0_9"/>
<protein>
    <submittedName>
        <fullName evidence="4">Uncharacterized protein</fullName>
    </submittedName>
</protein>
<dbReference type="SUPFAM" id="SSF53335">
    <property type="entry name" value="S-adenosyl-L-methionine-dependent methyltransferases"/>
    <property type="match status" value="1"/>
</dbReference>
<dbReference type="AlphaFoldDB" id="N1ZYB6"/>
<dbReference type="PATRIC" id="fig|1235802.3.peg.4344"/>
<evidence type="ECO:0000256" key="1">
    <source>
        <dbReference type="ARBA" id="ARBA00022603"/>
    </source>
</evidence>
<dbReference type="Proteomes" id="UP000012589">
    <property type="component" value="Unassembled WGS sequence"/>
</dbReference>
<dbReference type="GO" id="GO:0008168">
    <property type="term" value="F:methyltransferase activity"/>
    <property type="evidence" value="ECO:0007669"/>
    <property type="project" value="UniProtKB-KW"/>
</dbReference>
<evidence type="ECO:0000256" key="3">
    <source>
        <dbReference type="ARBA" id="ARBA00022747"/>
    </source>
</evidence>
<keyword evidence="2" id="KW-0808">Transferase</keyword>
<proteinExistence type="predicted"/>
<accession>N1ZYB6</accession>
<gene>
    <name evidence="4" type="ORF">C823_04094</name>
</gene>
<sequence length="82" mass="8935">MNILRYKDNVQNRDAISLFSGAMGLDIGLEKAGLNVVVGQDFDLSCVATMRENGHNVIEGDIRGIQPSNYWISPAFPLGSHS</sequence>
<dbReference type="STRING" id="1235802.C823_04094"/>
<dbReference type="GO" id="GO:0009307">
    <property type="term" value="P:DNA restriction-modification system"/>
    <property type="evidence" value="ECO:0007669"/>
    <property type="project" value="UniProtKB-KW"/>
</dbReference>
<evidence type="ECO:0000256" key="2">
    <source>
        <dbReference type="ARBA" id="ARBA00022679"/>
    </source>
</evidence>
<dbReference type="Gene3D" id="3.40.50.150">
    <property type="entry name" value="Vaccinia Virus protein VP39"/>
    <property type="match status" value="1"/>
</dbReference>
<keyword evidence="5" id="KW-1185">Reference proteome</keyword>
<evidence type="ECO:0000313" key="4">
    <source>
        <dbReference type="EMBL" id="EMZ22007.1"/>
    </source>
</evidence>
<dbReference type="GO" id="GO:0032259">
    <property type="term" value="P:methylation"/>
    <property type="evidence" value="ECO:0007669"/>
    <property type="project" value="UniProtKB-KW"/>
</dbReference>
<keyword evidence="1" id="KW-0489">Methyltransferase</keyword>